<dbReference type="PANTHER" id="PTHR38593">
    <property type="entry name" value="BLR2558 PROTEIN"/>
    <property type="match status" value="1"/>
</dbReference>
<evidence type="ECO:0000313" key="2">
    <source>
        <dbReference type="EMBL" id="MDP4539661.1"/>
    </source>
</evidence>
<dbReference type="Proteomes" id="UP001235664">
    <property type="component" value="Unassembled WGS sequence"/>
</dbReference>
<accession>A0ABT9H8L8</accession>
<reference evidence="2 3" key="1">
    <citation type="submission" date="2023-08" db="EMBL/GenBank/DDBJ databases">
        <title>genomic of DY56.</title>
        <authorList>
            <person name="Wang Y."/>
        </authorList>
    </citation>
    <scope>NUCLEOTIDE SEQUENCE [LARGE SCALE GENOMIC DNA]</scope>
    <source>
        <strain evidence="2 3">DY56-A-20</strain>
    </source>
</reference>
<feature type="domain" description="DUF4142" evidence="1">
    <location>
        <begin position="39"/>
        <end position="177"/>
    </location>
</feature>
<organism evidence="2 3">
    <name type="scientific">Qipengyuania benthica</name>
    <dbReference type="NCBI Taxonomy" id="3067651"/>
    <lineage>
        <taxon>Bacteria</taxon>
        <taxon>Pseudomonadati</taxon>
        <taxon>Pseudomonadota</taxon>
        <taxon>Alphaproteobacteria</taxon>
        <taxon>Sphingomonadales</taxon>
        <taxon>Erythrobacteraceae</taxon>
        <taxon>Qipengyuania</taxon>
    </lineage>
</organism>
<gene>
    <name evidence="2" type="ORF">Q9K01_08515</name>
</gene>
<evidence type="ECO:0000313" key="3">
    <source>
        <dbReference type="Proteomes" id="UP001235664"/>
    </source>
</evidence>
<evidence type="ECO:0000259" key="1">
    <source>
        <dbReference type="Pfam" id="PF13628"/>
    </source>
</evidence>
<dbReference type="Gene3D" id="1.20.1260.10">
    <property type="match status" value="1"/>
</dbReference>
<comment type="caution">
    <text evidence="2">The sequence shown here is derived from an EMBL/GenBank/DDBJ whole genome shotgun (WGS) entry which is preliminary data.</text>
</comment>
<dbReference type="EMBL" id="JAVAIL010000002">
    <property type="protein sequence ID" value="MDP4539661.1"/>
    <property type="molecule type" value="Genomic_DNA"/>
</dbReference>
<dbReference type="InterPro" id="IPR012347">
    <property type="entry name" value="Ferritin-like"/>
</dbReference>
<keyword evidence="3" id="KW-1185">Reference proteome</keyword>
<name>A0ABT9H8L8_9SPHN</name>
<sequence>MTERNEKHGTLHRAVDKTSDALGGMVGRAAANTAGSTSAASFVENAAIGDMYEIAAAKVALQHAQSDLVKAAALKMIADHTTSTHQLRSAMIMNETKGVPALPDSIDARRKTMLDHLQAAPADKFDATYLDQQILAHKETVDLMNGFKDSGDNAQLRSFAAGTAPVVERHLAAMERLRDQIA</sequence>
<proteinExistence type="predicted"/>
<dbReference type="PANTHER" id="PTHR38593:SF1">
    <property type="entry name" value="BLR2558 PROTEIN"/>
    <property type="match status" value="1"/>
</dbReference>
<protein>
    <submittedName>
        <fullName evidence="2">DUF4142 domain-containing protein</fullName>
    </submittedName>
</protein>
<dbReference type="InterPro" id="IPR025419">
    <property type="entry name" value="DUF4142"/>
</dbReference>
<dbReference type="Pfam" id="PF13628">
    <property type="entry name" value="DUF4142"/>
    <property type="match status" value="1"/>
</dbReference>